<evidence type="ECO:0008006" key="3">
    <source>
        <dbReference type="Google" id="ProtNLM"/>
    </source>
</evidence>
<dbReference type="PROSITE" id="PS51257">
    <property type="entry name" value="PROKAR_LIPOPROTEIN"/>
    <property type="match status" value="1"/>
</dbReference>
<dbReference type="EMBL" id="JBHLTQ010000007">
    <property type="protein sequence ID" value="MFC0605830.1"/>
    <property type="molecule type" value="Genomic_DNA"/>
</dbReference>
<comment type="caution">
    <text evidence="1">The sequence shown here is derived from an EMBL/GenBank/DDBJ whole genome shotgun (WGS) entry which is preliminary data.</text>
</comment>
<dbReference type="Proteomes" id="UP001589832">
    <property type="component" value="Unassembled WGS sequence"/>
</dbReference>
<name>A0ABV6QC46_9FLAO</name>
<evidence type="ECO:0000313" key="2">
    <source>
        <dbReference type="Proteomes" id="UP001589832"/>
    </source>
</evidence>
<keyword evidence="2" id="KW-1185">Reference proteome</keyword>
<gene>
    <name evidence="1" type="ORF">ACFFGA_14785</name>
</gene>
<dbReference type="RefSeq" id="WP_386065164.1">
    <property type="nucleotide sequence ID" value="NZ_JBHLTQ010000007.1"/>
</dbReference>
<evidence type="ECO:0000313" key="1">
    <source>
        <dbReference type="EMBL" id="MFC0605830.1"/>
    </source>
</evidence>
<protein>
    <recommendedName>
        <fullName evidence="3">Lipoprotein</fullName>
    </recommendedName>
</protein>
<proteinExistence type="predicted"/>
<reference evidence="1 2" key="1">
    <citation type="submission" date="2024-09" db="EMBL/GenBank/DDBJ databases">
        <authorList>
            <person name="Sun Q."/>
            <person name="Mori K."/>
        </authorList>
    </citation>
    <scope>NUCLEOTIDE SEQUENCE [LARGE SCALE GENOMIC DNA]</scope>
    <source>
        <strain evidence="1 2">NCAIM B.02481</strain>
    </source>
</reference>
<sequence>MRYFIGLLLLLFIASVSCEGRKSSSQALAEDVEEFIKNVTTEVDIYVPKDYTEREVDTLMNNGYSIKIKTYSDMENSVLFTKIKDTVNYQTYYRNFKFDILVKIDNKVIYDETFDKKRVNKALNLKPNYTSGSSLYNFDKLAVLKSIELNNDPTLNNQVVIDVLYEIPNSNKQALHQLIIDDRGKANFVYIK</sequence>
<organism evidence="1 2">
    <name type="scientific">Winogradskyella pulchriflava</name>
    <dbReference type="NCBI Taxonomy" id="1110688"/>
    <lineage>
        <taxon>Bacteria</taxon>
        <taxon>Pseudomonadati</taxon>
        <taxon>Bacteroidota</taxon>
        <taxon>Flavobacteriia</taxon>
        <taxon>Flavobacteriales</taxon>
        <taxon>Flavobacteriaceae</taxon>
        <taxon>Winogradskyella</taxon>
    </lineage>
</organism>
<accession>A0ABV6QC46</accession>